<dbReference type="InterPro" id="IPR036404">
    <property type="entry name" value="Jacalin-like_lectin_dom_sf"/>
</dbReference>
<evidence type="ECO:0000313" key="3">
    <source>
        <dbReference type="Proteomes" id="UP000750711"/>
    </source>
</evidence>
<dbReference type="PROSITE" id="PS50181">
    <property type="entry name" value="FBOX"/>
    <property type="match status" value="1"/>
</dbReference>
<dbReference type="SUPFAM" id="SSF51101">
    <property type="entry name" value="Mannose-binding lectins"/>
    <property type="match status" value="1"/>
</dbReference>
<dbReference type="SUPFAM" id="SSF81383">
    <property type="entry name" value="F-box domain"/>
    <property type="match status" value="1"/>
</dbReference>
<dbReference type="Pfam" id="PF24539">
    <property type="entry name" value="DUF7600"/>
    <property type="match status" value="1"/>
</dbReference>
<dbReference type="Gene3D" id="1.20.1280.50">
    <property type="match status" value="1"/>
</dbReference>
<dbReference type="InterPro" id="IPR036047">
    <property type="entry name" value="F-box-like_dom_sf"/>
</dbReference>
<reference evidence="2" key="1">
    <citation type="submission" date="2021-03" db="EMBL/GenBank/DDBJ databases">
        <title>Comparative genomics and phylogenomic investigation of the class Geoglossomycetes provide insights into ecological specialization and systematics.</title>
        <authorList>
            <person name="Melie T."/>
            <person name="Pirro S."/>
            <person name="Miller A.N."/>
            <person name="Quandt A."/>
        </authorList>
    </citation>
    <scope>NUCLEOTIDE SEQUENCE</scope>
    <source>
        <strain evidence="2">CAQ_001_2017</strain>
    </source>
</reference>
<dbReference type="AlphaFoldDB" id="A0A9P8LGY1"/>
<evidence type="ECO:0000313" key="2">
    <source>
        <dbReference type="EMBL" id="KAH0565054.1"/>
    </source>
</evidence>
<dbReference type="EMBL" id="JAGHQM010000142">
    <property type="protein sequence ID" value="KAH0565054.1"/>
    <property type="molecule type" value="Genomic_DNA"/>
</dbReference>
<sequence>MSPTIFNCILCGFPIYDPMTLGPRSWLREFRISEYAVGNLDDSMLMESVYSSPSGAFVSGVGCRDDYGDATWIAPSNPTMRWDDGYLFPASDGLPVMHQHPLNGRHGFVLHDACWHLLQRAFQPSETPLKRLLEVCESLPFPLQGNGVCWGHDYGGLLILDDQDHYPWEDRLVGHCHSPKIHLYAKENPYNVPEIPALLVMRLEHPPEWLPKTQRQDCFSRLPWEILETVAIKLPTSDALGLRCISKAFLPLLSSNTFWASRFEANGDRGFMFEKWKSRDTTDWMSLYRLTSHAHNSPGLQNRRRVWDLIRPLTNLISLRLAEGSKTACVGQEFAYLKWSKVAGNIRGEAPDGYPRDFNEGCRLFGTYAAYIPKDLLRVSFSISCVRNVNYVVGMRLITEEGPDICLGFGSGGKEVIREVTTLRGFVLAAGSRGIHALKVVSEDGSLSEWVGCPNNSPVTERLAHFNSIAALEVGFDGYKAVSLGVSGKVLPSVQASKVQGLSLREAALWYPIVPEPELCLNEASFTGENPLSTGYQPLFWIHFGGPGGSYLEHVTGVSVYCPRGLYSLEFHYDTIHGPAGAYKLGRRKAADASKILEFPIDGAGGELIEILEVTLRRYEAENAYSFLKHGKLNSVKITTNRKRSFHAGASPDGATLKPLTIAPGTTLTGLYASQVGADSTVSKMSVVDKRLKHPECGLISLGAISEAVNNVRERVE</sequence>
<evidence type="ECO:0000259" key="1">
    <source>
        <dbReference type="PROSITE" id="PS50181"/>
    </source>
</evidence>
<name>A0A9P8LGY1_9PEZI</name>
<feature type="domain" description="F-box" evidence="1">
    <location>
        <begin position="216"/>
        <end position="262"/>
    </location>
</feature>
<gene>
    <name evidence="2" type="ORF">GP486_001550</name>
</gene>
<protein>
    <recommendedName>
        <fullName evidence="1">F-box domain-containing protein</fullName>
    </recommendedName>
</protein>
<accession>A0A9P8LGY1</accession>
<dbReference type="InterPro" id="IPR001810">
    <property type="entry name" value="F-box_dom"/>
</dbReference>
<dbReference type="Proteomes" id="UP000750711">
    <property type="component" value="Unassembled WGS sequence"/>
</dbReference>
<keyword evidence="3" id="KW-1185">Reference proteome</keyword>
<proteinExistence type="predicted"/>
<comment type="caution">
    <text evidence="2">The sequence shown here is derived from an EMBL/GenBank/DDBJ whole genome shotgun (WGS) entry which is preliminary data.</text>
</comment>
<dbReference type="InterPro" id="IPR056021">
    <property type="entry name" value="DUF7600"/>
</dbReference>
<organism evidence="2 3">
    <name type="scientific">Trichoglossum hirsutum</name>
    <dbReference type="NCBI Taxonomy" id="265104"/>
    <lineage>
        <taxon>Eukaryota</taxon>
        <taxon>Fungi</taxon>
        <taxon>Dikarya</taxon>
        <taxon>Ascomycota</taxon>
        <taxon>Pezizomycotina</taxon>
        <taxon>Geoglossomycetes</taxon>
        <taxon>Geoglossales</taxon>
        <taxon>Geoglossaceae</taxon>
        <taxon>Trichoglossum</taxon>
    </lineage>
</organism>